<evidence type="ECO:0000256" key="1">
    <source>
        <dbReference type="SAM" id="SignalP"/>
    </source>
</evidence>
<proteinExistence type="predicted"/>
<reference evidence="2" key="1">
    <citation type="journal article" date="2023" name="PhytoFront">
        <title>Draft Genome Resources of Seven Strains of Tilletia horrida, Causal Agent of Kernel Smut of Rice.</title>
        <authorList>
            <person name="Khanal S."/>
            <person name="Antony Babu S."/>
            <person name="Zhou X.G."/>
        </authorList>
    </citation>
    <scope>NUCLEOTIDE SEQUENCE</scope>
    <source>
        <strain evidence="2">TX6</strain>
    </source>
</reference>
<comment type="caution">
    <text evidence="2">The sequence shown here is derived from an EMBL/GenBank/DDBJ whole genome shotgun (WGS) entry which is preliminary data.</text>
</comment>
<dbReference type="AlphaFoldDB" id="A0AAN6GL88"/>
<feature type="signal peptide" evidence="1">
    <location>
        <begin position="1"/>
        <end position="19"/>
    </location>
</feature>
<evidence type="ECO:0000313" key="2">
    <source>
        <dbReference type="EMBL" id="KAK0542703.1"/>
    </source>
</evidence>
<keyword evidence="3" id="KW-1185">Reference proteome</keyword>
<dbReference type="EMBL" id="JAPDMZ010000466">
    <property type="protein sequence ID" value="KAK0542703.1"/>
    <property type="molecule type" value="Genomic_DNA"/>
</dbReference>
<feature type="chain" id="PRO_5043020889" evidence="1">
    <location>
        <begin position="20"/>
        <end position="157"/>
    </location>
</feature>
<protein>
    <submittedName>
        <fullName evidence="2">Uncharacterized protein</fullName>
    </submittedName>
</protein>
<dbReference type="Proteomes" id="UP001176517">
    <property type="component" value="Unassembled WGS sequence"/>
</dbReference>
<evidence type="ECO:0000313" key="3">
    <source>
        <dbReference type="Proteomes" id="UP001176517"/>
    </source>
</evidence>
<organism evidence="2 3">
    <name type="scientific">Tilletia horrida</name>
    <dbReference type="NCBI Taxonomy" id="155126"/>
    <lineage>
        <taxon>Eukaryota</taxon>
        <taxon>Fungi</taxon>
        <taxon>Dikarya</taxon>
        <taxon>Basidiomycota</taxon>
        <taxon>Ustilaginomycotina</taxon>
        <taxon>Exobasidiomycetes</taxon>
        <taxon>Tilletiales</taxon>
        <taxon>Tilletiaceae</taxon>
        <taxon>Tilletia</taxon>
    </lineage>
</organism>
<accession>A0AAN6GL88</accession>
<gene>
    <name evidence="2" type="ORF">OC846_006659</name>
</gene>
<sequence>MKFNAAAILSFALVGLSAAASVPMKRAAVADIAEVGAKIAEIILEGKAADDETRGRFAQNMIDGFRREYGDNSNIVVIHTGHDYTWDGVQGSDWAHSHYELDVQIGGTIGYELYVSKVSGYLHRTGDGGGLNWAWYGFLAKDPEDNGALLTFVDPDA</sequence>
<name>A0AAN6GL88_9BASI</name>
<keyword evidence="1" id="KW-0732">Signal</keyword>